<dbReference type="PANTHER" id="PTHR13822:SF10">
    <property type="entry name" value="ATP SYNTHASE EPSILON CHAIN, CHLOROPLASTIC"/>
    <property type="match status" value="1"/>
</dbReference>
<keyword evidence="8 9" id="KW-0066">ATP synthesis</keyword>
<protein>
    <submittedName>
        <fullName evidence="11">ATP synthase F1 subcomplex epsilon subunit</fullName>
    </submittedName>
</protein>
<evidence type="ECO:0000313" key="11">
    <source>
        <dbReference type="EMBL" id="SMO67556.1"/>
    </source>
</evidence>
<evidence type="ECO:0000256" key="8">
    <source>
        <dbReference type="ARBA" id="ARBA00023310"/>
    </source>
</evidence>
<dbReference type="InterPro" id="IPR036771">
    <property type="entry name" value="ATPsynth_dsu/esu_N"/>
</dbReference>
<accession>A0A521D771</accession>
<dbReference type="PANTHER" id="PTHR13822">
    <property type="entry name" value="ATP SYNTHASE DELTA/EPSILON CHAIN"/>
    <property type="match status" value="1"/>
</dbReference>
<keyword evidence="12" id="KW-1185">Reference proteome</keyword>
<dbReference type="GO" id="GO:0012505">
    <property type="term" value="C:endomembrane system"/>
    <property type="evidence" value="ECO:0007669"/>
    <property type="project" value="UniProtKB-SubCell"/>
</dbReference>
<evidence type="ECO:0000256" key="5">
    <source>
        <dbReference type="ARBA" id="ARBA00023065"/>
    </source>
</evidence>
<keyword evidence="4 9" id="KW-0813">Transport</keyword>
<dbReference type="SUPFAM" id="SSF51344">
    <property type="entry name" value="Epsilon subunit of F1F0-ATP synthase N-terminal domain"/>
    <property type="match status" value="1"/>
</dbReference>
<sequence>MSKFNAQILTPEGSLYEGEVSGVKLPGTLGSFEVKANHAPIVSTLEKGEVLVRKATGGDTTFTISGGFVEVNNNKLTLLAESVEENG</sequence>
<dbReference type="GO" id="GO:0045259">
    <property type="term" value="C:proton-transporting ATP synthase complex"/>
    <property type="evidence" value="ECO:0007669"/>
    <property type="project" value="UniProtKB-KW"/>
</dbReference>
<evidence type="ECO:0000313" key="12">
    <source>
        <dbReference type="Proteomes" id="UP000317557"/>
    </source>
</evidence>
<dbReference type="NCBIfam" id="TIGR01216">
    <property type="entry name" value="ATP_synt_epsi"/>
    <property type="match status" value="1"/>
</dbReference>
<keyword evidence="5 9" id="KW-0406">Ion transport</keyword>
<comment type="function">
    <text evidence="1">Produces ATP from ADP in the presence of a proton gradient across the membrane.</text>
</comment>
<comment type="similarity">
    <text evidence="3 9">Belongs to the ATPase epsilon chain family.</text>
</comment>
<keyword evidence="6" id="KW-0472">Membrane</keyword>
<name>A0A521D771_9BACT</name>
<gene>
    <name evidence="11" type="ORF">SAMN06265219_107183</name>
</gene>
<organism evidence="11 12">
    <name type="scientific">Gracilimonas mengyeensis</name>
    <dbReference type="NCBI Taxonomy" id="1302730"/>
    <lineage>
        <taxon>Bacteria</taxon>
        <taxon>Pseudomonadati</taxon>
        <taxon>Balneolota</taxon>
        <taxon>Balneolia</taxon>
        <taxon>Balneolales</taxon>
        <taxon>Balneolaceae</taxon>
        <taxon>Gracilimonas</taxon>
    </lineage>
</organism>
<evidence type="ECO:0000256" key="7">
    <source>
        <dbReference type="ARBA" id="ARBA00023196"/>
    </source>
</evidence>
<dbReference type="Proteomes" id="UP000317557">
    <property type="component" value="Unassembled WGS sequence"/>
</dbReference>
<evidence type="ECO:0000259" key="10">
    <source>
        <dbReference type="Pfam" id="PF02823"/>
    </source>
</evidence>
<dbReference type="EMBL" id="FXTP01000007">
    <property type="protein sequence ID" value="SMO67556.1"/>
    <property type="molecule type" value="Genomic_DNA"/>
</dbReference>
<evidence type="ECO:0000256" key="2">
    <source>
        <dbReference type="ARBA" id="ARBA00004184"/>
    </source>
</evidence>
<evidence type="ECO:0000256" key="6">
    <source>
        <dbReference type="ARBA" id="ARBA00023136"/>
    </source>
</evidence>
<dbReference type="GO" id="GO:0046933">
    <property type="term" value="F:proton-transporting ATP synthase activity, rotational mechanism"/>
    <property type="evidence" value="ECO:0007669"/>
    <property type="project" value="InterPro"/>
</dbReference>
<proteinExistence type="inferred from homology"/>
<evidence type="ECO:0000256" key="4">
    <source>
        <dbReference type="ARBA" id="ARBA00022448"/>
    </source>
</evidence>
<keyword evidence="7 9" id="KW-0139">CF(1)</keyword>
<dbReference type="AlphaFoldDB" id="A0A521D771"/>
<evidence type="ECO:0000256" key="1">
    <source>
        <dbReference type="ARBA" id="ARBA00003543"/>
    </source>
</evidence>
<comment type="subcellular location">
    <subcellularLocation>
        <location evidence="2">Endomembrane system</location>
        <topology evidence="2">Peripheral membrane protein</topology>
    </subcellularLocation>
</comment>
<evidence type="ECO:0000256" key="3">
    <source>
        <dbReference type="ARBA" id="ARBA00005712"/>
    </source>
</evidence>
<evidence type="ECO:0000256" key="9">
    <source>
        <dbReference type="RuleBase" id="RU003656"/>
    </source>
</evidence>
<reference evidence="11 12" key="1">
    <citation type="submission" date="2017-05" db="EMBL/GenBank/DDBJ databases">
        <authorList>
            <person name="Varghese N."/>
            <person name="Submissions S."/>
        </authorList>
    </citation>
    <scope>NUCLEOTIDE SEQUENCE [LARGE SCALE GENOMIC DNA]</scope>
    <source>
        <strain evidence="11 12">DSM 21985</strain>
    </source>
</reference>
<dbReference type="Pfam" id="PF02823">
    <property type="entry name" value="ATP-synt_DE_N"/>
    <property type="match status" value="1"/>
</dbReference>
<dbReference type="InterPro" id="IPR001469">
    <property type="entry name" value="ATP_synth_F1_dsu/esu"/>
</dbReference>
<comment type="subunit">
    <text evidence="9">F-type ATPases have 2 components, CF(1) - the catalytic core - and CF(0) - the membrane proton channel. CF(1) has five subunits: alpha(3), beta(3), gamma(1), delta(1), epsilon(1). CF(0) has three main subunits: a, b and c.</text>
</comment>
<dbReference type="Gene3D" id="2.60.15.10">
    <property type="entry name" value="F0F1 ATP synthase delta/epsilon subunit, N-terminal"/>
    <property type="match status" value="1"/>
</dbReference>
<dbReference type="OrthoDB" id="5294255at2"/>
<dbReference type="CDD" id="cd12152">
    <property type="entry name" value="F1-ATPase_delta"/>
    <property type="match status" value="1"/>
</dbReference>
<dbReference type="InterPro" id="IPR020546">
    <property type="entry name" value="ATP_synth_F1_dsu/esu_N"/>
</dbReference>
<dbReference type="RefSeq" id="WP_142454419.1">
    <property type="nucleotide sequence ID" value="NZ_FXTP01000007.1"/>
</dbReference>
<feature type="domain" description="ATP synthase F1 complex delta/epsilon subunit N-terminal" evidence="10">
    <location>
        <begin position="5"/>
        <end position="82"/>
    </location>
</feature>